<reference evidence="4" key="1">
    <citation type="journal article" date="2021" name="PeerJ">
        <title>Extensive microbial diversity within the chicken gut microbiome revealed by metagenomics and culture.</title>
        <authorList>
            <person name="Gilroy R."/>
            <person name="Ravi A."/>
            <person name="Getino M."/>
            <person name="Pursley I."/>
            <person name="Horton D.L."/>
            <person name="Alikhan N.F."/>
            <person name="Baker D."/>
            <person name="Gharbi K."/>
            <person name="Hall N."/>
            <person name="Watson M."/>
            <person name="Adriaenssens E.M."/>
            <person name="Foster-Nyarko E."/>
            <person name="Jarju S."/>
            <person name="Secka A."/>
            <person name="Antonio M."/>
            <person name="Oren A."/>
            <person name="Chaudhuri R.R."/>
            <person name="La Ragione R."/>
            <person name="Hildebrand F."/>
            <person name="Pallen M.J."/>
        </authorList>
    </citation>
    <scope>NUCLEOTIDE SEQUENCE</scope>
    <source>
        <strain evidence="4">26628</strain>
    </source>
</reference>
<feature type="transmembrane region" description="Helical" evidence="2">
    <location>
        <begin position="15"/>
        <end position="34"/>
    </location>
</feature>
<feature type="transmembrane region" description="Helical" evidence="2">
    <location>
        <begin position="46"/>
        <end position="70"/>
    </location>
</feature>
<dbReference type="PANTHER" id="PTHR30576">
    <property type="entry name" value="COLANIC BIOSYNTHESIS UDP-GLUCOSE LIPID CARRIER TRANSFERASE"/>
    <property type="match status" value="1"/>
</dbReference>
<feature type="domain" description="Bacterial sugar transferase" evidence="3">
    <location>
        <begin position="41"/>
        <end position="215"/>
    </location>
</feature>
<keyword evidence="2" id="KW-0472">Membrane</keyword>
<dbReference type="Proteomes" id="UP000824249">
    <property type="component" value="Unassembled WGS sequence"/>
</dbReference>
<keyword evidence="2" id="KW-1133">Transmembrane helix</keyword>
<dbReference type="PANTHER" id="PTHR30576:SF8">
    <property type="entry name" value="UNDECAPRENYL-PHOSPHATE GALACTOSE PHOSPHOTRANSFERASE"/>
    <property type="match status" value="1"/>
</dbReference>
<comment type="similarity">
    <text evidence="1">Belongs to the bacterial sugar transferase family.</text>
</comment>
<accession>A0A9D1VSI8</accession>
<comment type="caution">
    <text evidence="4">The sequence shown here is derived from an EMBL/GenBank/DDBJ whole genome shotgun (WGS) entry which is preliminary data.</text>
</comment>
<proteinExistence type="inferred from homology"/>
<evidence type="ECO:0000313" key="4">
    <source>
        <dbReference type="EMBL" id="HIX46131.1"/>
    </source>
</evidence>
<dbReference type="Pfam" id="PF02397">
    <property type="entry name" value="Bac_transf"/>
    <property type="match status" value="1"/>
</dbReference>
<keyword evidence="4" id="KW-0808">Transferase</keyword>
<dbReference type="EMBL" id="DXFD01000007">
    <property type="protein sequence ID" value="HIX46131.1"/>
    <property type="molecule type" value="Genomic_DNA"/>
</dbReference>
<evidence type="ECO:0000313" key="5">
    <source>
        <dbReference type="Proteomes" id="UP000824249"/>
    </source>
</evidence>
<gene>
    <name evidence="4" type="ORF">H9737_00390</name>
</gene>
<evidence type="ECO:0000256" key="1">
    <source>
        <dbReference type="ARBA" id="ARBA00006464"/>
    </source>
</evidence>
<reference evidence="4" key="2">
    <citation type="submission" date="2021-04" db="EMBL/GenBank/DDBJ databases">
        <authorList>
            <person name="Gilroy R."/>
        </authorList>
    </citation>
    <scope>NUCLEOTIDE SEQUENCE</scope>
    <source>
        <strain evidence="4">26628</strain>
    </source>
</reference>
<evidence type="ECO:0000259" key="3">
    <source>
        <dbReference type="Pfam" id="PF02397"/>
    </source>
</evidence>
<dbReference type="AlphaFoldDB" id="A0A9D1VSI8"/>
<dbReference type="GO" id="GO:0016780">
    <property type="term" value="F:phosphotransferase activity, for other substituted phosphate groups"/>
    <property type="evidence" value="ECO:0007669"/>
    <property type="project" value="TreeGrafter"/>
</dbReference>
<sequence length="281" mass="31902">MNILASPADLLGTPWGMAIFIVIDIAVLVLIIALNYRWLFKRVLDFLFAAVFLIVFFPFFLIALVADAIYNRVTNAYKSLFAGEYCVGKKEKVFRLFTFTTERVLHDEEGRLLPVRERITPMGRLLSAVGMKYYPCLVAVLAGKMSFVGPRPLSLADAAALTSEQKGRFAVRPGLVSSLERYGGESLTYPEMFEEDAEYAAHIGLFKDISFFMTKLAHRLRGDSVRPYGECTDRDYIGWMLDTGAIGEEEAAEYRERGEERLAGLRNADRERRSFERNLFQ</sequence>
<organism evidence="4 5">
    <name type="scientific">Candidatus Borkfalkia faecigallinarum</name>
    <dbReference type="NCBI Taxonomy" id="2838509"/>
    <lineage>
        <taxon>Bacteria</taxon>
        <taxon>Bacillati</taxon>
        <taxon>Bacillota</taxon>
        <taxon>Clostridia</taxon>
        <taxon>Christensenellales</taxon>
        <taxon>Christensenellaceae</taxon>
        <taxon>Candidatus Borkfalkia</taxon>
    </lineage>
</organism>
<name>A0A9D1VSI8_9FIRM</name>
<evidence type="ECO:0000256" key="2">
    <source>
        <dbReference type="SAM" id="Phobius"/>
    </source>
</evidence>
<protein>
    <submittedName>
        <fullName evidence="4">Sugar transferase</fullName>
    </submittedName>
</protein>
<keyword evidence="2" id="KW-0812">Transmembrane</keyword>
<dbReference type="InterPro" id="IPR003362">
    <property type="entry name" value="Bact_transf"/>
</dbReference>